<evidence type="ECO:0000256" key="3">
    <source>
        <dbReference type="ARBA" id="ARBA00022729"/>
    </source>
</evidence>
<dbReference type="PIRSF" id="PIRSF037945">
    <property type="entry name" value="PGRPs"/>
    <property type="match status" value="1"/>
</dbReference>
<dbReference type="Proteomes" id="UP001152888">
    <property type="component" value="Unassembled WGS sequence"/>
</dbReference>
<feature type="signal peptide" evidence="9">
    <location>
        <begin position="1"/>
        <end position="20"/>
    </location>
</feature>
<proteinExistence type="inferred from homology"/>
<dbReference type="InterPro" id="IPR015510">
    <property type="entry name" value="PGRP"/>
</dbReference>
<comment type="caution">
    <text evidence="12">The sequence shown here is derived from an EMBL/GenBank/DDBJ whole genome shotgun (WGS) entry which is preliminary data.</text>
</comment>
<keyword evidence="4 7" id="KW-0391">Immunity</keyword>
<keyword evidence="13" id="KW-1185">Reference proteome</keyword>
<evidence type="ECO:0000256" key="9">
    <source>
        <dbReference type="SAM" id="SignalP"/>
    </source>
</evidence>
<dbReference type="GO" id="GO:0045087">
    <property type="term" value="P:innate immune response"/>
    <property type="evidence" value="ECO:0007669"/>
    <property type="project" value="UniProtKB-KW"/>
</dbReference>
<dbReference type="PANTHER" id="PTHR11022:SF75">
    <property type="entry name" value="PEPTIDOGLYCAN-RECOGNITION PROTEIN SB1-RELATED"/>
    <property type="match status" value="1"/>
</dbReference>
<dbReference type="InterPro" id="IPR002502">
    <property type="entry name" value="Amidase_domain"/>
</dbReference>
<evidence type="ECO:0000256" key="1">
    <source>
        <dbReference type="ARBA" id="ARBA00007553"/>
    </source>
</evidence>
<feature type="domain" description="N-acetylmuramoyl-L-alanine amidase" evidence="10">
    <location>
        <begin position="36"/>
        <end position="174"/>
    </location>
</feature>
<evidence type="ECO:0000313" key="12">
    <source>
        <dbReference type="EMBL" id="CAH2012670.1"/>
    </source>
</evidence>
<dbReference type="Gene3D" id="3.40.80.10">
    <property type="entry name" value="Peptidoglycan recognition protein-like"/>
    <property type="match status" value="1"/>
</dbReference>
<dbReference type="GO" id="GO:0042834">
    <property type="term" value="F:peptidoglycan binding"/>
    <property type="evidence" value="ECO:0007669"/>
    <property type="project" value="InterPro"/>
</dbReference>
<feature type="disulfide bond" evidence="8">
    <location>
        <begin position="24"/>
        <end position="148"/>
    </location>
</feature>
<dbReference type="AlphaFoldDB" id="A0A9P0MHH2"/>
<evidence type="ECO:0000259" key="11">
    <source>
        <dbReference type="SMART" id="SM00701"/>
    </source>
</evidence>
<evidence type="ECO:0000313" key="13">
    <source>
        <dbReference type="Proteomes" id="UP001152888"/>
    </source>
</evidence>
<evidence type="ECO:0000259" key="10">
    <source>
        <dbReference type="SMART" id="SM00644"/>
    </source>
</evidence>
<evidence type="ECO:0000256" key="6">
    <source>
        <dbReference type="ARBA" id="ARBA00057187"/>
    </source>
</evidence>
<dbReference type="SUPFAM" id="SSF55846">
    <property type="entry name" value="N-acetylmuramoyl-L-alanine amidase-like"/>
    <property type="match status" value="1"/>
</dbReference>
<keyword evidence="2 7" id="KW-0399">Innate immunity</keyword>
<protein>
    <recommendedName>
        <fullName evidence="7">Peptidoglycan-recognition protein</fullName>
    </recommendedName>
</protein>
<accession>A0A9P0MHH2</accession>
<comment type="similarity">
    <text evidence="1 7">Belongs to the N-acetylmuramoyl-L-alanine amidase 2 family.</text>
</comment>
<dbReference type="PANTHER" id="PTHR11022">
    <property type="entry name" value="PEPTIDOGLYCAN RECOGNITION PROTEIN"/>
    <property type="match status" value="1"/>
</dbReference>
<evidence type="ECO:0000256" key="8">
    <source>
        <dbReference type="PIRSR" id="PIRSR037945-1"/>
    </source>
</evidence>
<dbReference type="InterPro" id="IPR036505">
    <property type="entry name" value="Amidase/PGRP_sf"/>
</dbReference>
<evidence type="ECO:0000256" key="7">
    <source>
        <dbReference type="PIRNR" id="PIRNR037945"/>
    </source>
</evidence>
<dbReference type="SMART" id="SM00701">
    <property type="entry name" value="PGRP"/>
    <property type="match status" value="1"/>
</dbReference>
<gene>
    <name evidence="12" type="ORF">ACAOBT_LOCUS32950</name>
</gene>
<dbReference type="GO" id="GO:0008745">
    <property type="term" value="F:N-acetylmuramoyl-L-alanine amidase activity"/>
    <property type="evidence" value="ECO:0007669"/>
    <property type="project" value="InterPro"/>
</dbReference>
<evidence type="ECO:0000256" key="4">
    <source>
        <dbReference type="ARBA" id="ARBA00022859"/>
    </source>
</evidence>
<dbReference type="EMBL" id="CAKOFQ010008204">
    <property type="protein sequence ID" value="CAH2012670.1"/>
    <property type="molecule type" value="Genomic_DNA"/>
</dbReference>
<evidence type="ECO:0000256" key="2">
    <source>
        <dbReference type="ARBA" id="ARBA00022588"/>
    </source>
</evidence>
<dbReference type="GO" id="GO:0009253">
    <property type="term" value="P:peptidoglycan catabolic process"/>
    <property type="evidence" value="ECO:0007669"/>
    <property type="project" value="InterPro"/>
</dbReference>
<name>A0A9P0MHH2_ACAOB</name>
<feature type="chain" id="PRO_5040284244" description="Peptidoglycan-recognition protein" evidence="9">
    <location>
        <begin position="21"/>
        <end position="192"/>
    </location>
</feature>
<reference evidence="12" key="1">
    <citation type="submission" date="2022-03" db="EMBL/GenBank/DDBJ databases">
        <authorList>
            <person name="Sayadi A."/>
        </authorList>
    </citation>
    <scope>NUCLEOTIDE SEQUENCE</scope>
</reference>
<keyword evidence="3 9" id="KW-0732">Signal</keyword>
<comment type="function">
    <text evidence="6">Peptidoglycan-recognition protein probably involved in innate immunity by binding to peptidoglycans (PGN) of bacteria and activating the prophenoloxidase (proPO) cascade immune response. Binds to 1,3-beta-D-glucan and PGN.</text>
</comment>
<dbReference type="GO" id="GO:0008270">
    <property type="term" value="F:zinc ion binding"/>
    <property type="evidence" value="ECO:0007669"/>
    <property type="project" value="InterPro"/>
</dbReference>
<organism evidence="12 13">
    <name type="scientific">Acanthoscelides obtectus</name>
    <name type="common">Bean weevil</name>
    <name type="synonym">Bruchus obtectus</name>
    <dbReference type="NCBI Taxonomy" id="200917"/>
    <lineage>
        <taxon>Eukaryota</taxon>
        <taxon>Metazoa</taxon>
        <taxon>Ecdysozoa</taxon>
        <taxon>Arthropoda</taxon>
        <taxon>Hexapoda</taxon>
        <taxon>Insecta</taxon>
        <taxon>Pterygota</taxon>
        <taxon>Neoptera</taxon>
        <taxon>Endopterygota</taxon>
        <taxon>Coleoptera</taxon>
        <taxon>Polyphaga</taxon>
        <taxon>Cucujiformia</taxon>
        <taxon>Chrysomeloidea</taxon>
        <taxon>Chrysomelidae</taxon>
        <taxon>Bruchinae</taxon>
        <taxon>Bruchini</taxon>
        <taxon>Acanthoscelides</taxon>
    </lineage>
</organism>
<dbReference type="CDD" id="cd06583">
    <property type="entry name" value="PGRP"/>
    <property type="match status" value="1"/>
</dbReference>
<dbReference type="InterPro" id="IPR006619">
    <property type="entry name" value="PGRP_domain_met/bac"/>
</dbReference>
<dbReference type="FunFam" id="3.40.80.10:FF:000001">
    <property type="entry name" value="Peptidoglycan recognition protein 1"/>
    <property type="match status" value="1"/>
</dbReference>
<evidence type="ECO:0000256" key="5">
    <source>
        <dbReference type="ARBA" id="ARBA00023157"/>
    </source>
</evidence>
<sequence>MYSQAVVLFLCAFNVMSATADDTCPPIVSRKEWGAVPAKSVQPLSKNPPPYVVVHHSASQICTDEESCKRYVRSVQHFHMDIRGWEDIGYNFLIGGDGKVYEGRGWGIHGAHDKRHNSVSLGVSLIGNFQETEPLLIQLETLKNLLECGVNTNRIQKEYRMIGHRQSTPTLCPGEHLFDIIETYPHFYDGPN</sequence>
<feature type="domain" description="Peptidoglycan recognition protein family" evidence="11">
    <location>
        <begin position="25"/>
        <end position="168"/>
    </location>
</feature>
<dbReference type="OrthoDB" id="10001926at2759"/>
<dbReference type="InterPro" id="IPR017331">
    <property type="entry name" value="Peptidoglycan_recognition"/>
</dbReference>
<dbReference type="SMART" id="SM00644">
    <property type="entry name" value="Ami_2"/>
    <property type="match status" value="1"/>
</dbReference>
<dbReference type="Pfam" id="PF01510">
    <property type="entry name" value="Amidase_2"/>
    <property type="match status" value="1"/>
</dbReference>
<feature type="disulfide bond" evidence="8">
    <location>
        <begin position="62"/>
        <end position="68"/>
    </location>
</feature>
<keyword evidence="5 8" id="KW-1015">Disulfide bond</keyword>